<evidence type="ECO:0000256" key="4">
    <source>
        <dbReference type="ARBA" id="ARBA00023136"/>
    </source>
</evidence>
<feature type="transmembrane region" description="Helical" evidence="5">
    <location>
        <begin position="71"/>
        <end position="91"/>
    </location>
</feature>
<feature type="transmembrane region" description="Helical" evidence="5">
    <location>
        <begin position="36"/>
        <end position="59"/>
    </location>
</feature>
<keyword evidence="9" id="KW-1185">Reference proteome</keyword>
<dbReference type="OrthoDB" id="5363370at2"/>
<keyword evidence="6" id="KW-0489">Methyltransferase</keyword>
<evidence type="ECO:0000313" key="9">
    <source>
        <dbReference type="Proteomes" id="UP000518315"/>
    </source>
</evidence>
<evidence type="ECO:0000256" key="3">
    <source>
        <dbReference type="ARBA" id="ARBA00022989"/>
    </source>
</evidence>
<comment type="caution">
    <text evidence="7">The sequence shown here is derived from an EMBL/GenBank/DDBJ whole genome shotgun (WGS) entry which is preliminary data.</text>
</comment>
<dbReference type="Pfam" id="PF04140">
    <property type="entry name" value="ICMT"/>
    <property type="match status" value="1"/>
</dbReference>
<accession>A0A3R9BMW1</accession>
<gene>
    <name evidence="7" type="ORF">EFD55_27420</name>
    <name evidence="6" type="ORF">FHS26_005892</name>
</gene>
<evidence type="ECO:0000256" key="1">
    <source>
        <dbReference type="ARBA" id="ARBA00004141"/>
    </source>
</evidence>
<dbReference type="EMBL" id="RJJT01000025">
    <property type="protein sequence ID" value="RSB64761.1"/>
    <property type="molecule type" value="Genomic_DNA"/>
</dbReference>
<reference evidence="7 8" key="1">
    <citation type="submission" date="2018-11" db="EMBL/GenBank/DDBJ databases">
        <authorList>
            <person name="Huo Y."/>
        </authorList>
    </citation>
    <scope>NUCLEOTIDE SEQUENCE [LARGE SCALE GENOMIC DNA]</scope>
    <source>
        <strain evidence="7 8">DSM 30132</strain>
    </source>
</reference>
<evidence type="ECO:0000256" key="2">
    <source>
        <dbReference type="ARBA" id="ARBA00022692"/>
    </source>
</evidence>
<keyword evidence="4 5" id="KW-0472">Membrane</keyword>
<dbReference type="InterPro" id="IPR007269">
    <property type="entry name" value="ICMT_MeTrfase"/>
</dbReference>
<sequence length="175" mass="19455">MSLPLIAFIVVAFCWRIATVFISARHERALKAHGAIEYGALNSIMLAVFHVLYYLSAIFEASLRSGNQNSTLSIVGVAIYIAAALVLVSVIRSLGDLWTIKIILSGTHRLVKSGLFSFVRHPNYFLNILPELIGFGLALNAFWTPVIGLPLYLIPLTIRIRQEEAVMTQRFSSYC</sequence>
<dbReference type="RefSeq" id="WP_125849321.1">
    <property type="nucleotide sequence ID" value="NZ_JACHXH010000028.1"/>
</dbReference>
<feature type="transmembrane region" description="Helical" evidence="5">
    <location>
        <begin position="132"/>
        <end position="154"/>
    </location>
</feature>
<keyword evidence="6" id="KW-0808">Transferase</keyword>
<evidence type="ECO:0000313" key="6">
    <source>
        <dbReference type="EMBL" id="MBB3138114.1"/>
    </source>
</evidence>
<organism evidence="7 8">
    <name type="scientific">Rhizobium pisi</name>
    <dbReference type="NCBI Taxonomy" id="574561"/>
    <lineage>
        <taxon>Bacteria</taxon>
        <taxon>Pseudomonadati</taxon>
        <taxon>Pseudomonadota</taxon>
        <taxon>Alphaproteobacteria</taxon>
        <taxon>Hyphomicrobiales</taxon>
        <taxon>Rhizobiaceae</taxon>
        <taxon>Rhizobium/Agrobacterium group</taxon>
        <taxon>Rhizobium</taxon>
    </lineage>
</organism>
<protein>
    <submittedName>
        <fullName evidence="7">DUF1295 domain-containing protein</fullName>
    </submittedName>
    <submittedName>
        <fullName evidence="6">Isoprenylcysteine carboxyl methyltransferase (ICMT) family protein YpbQ</fullName>
    </submittedName>
</protein>
<dbReference type="Gene3D" id="1.20.120.1630">
    <property type="match status" value="1"/>
</dbReference>
<dbReference type="Proteomes" id="UP000518315">
    <property type="component" value="Unassembled WGS sequence"/>
</dbReference>
<dbReference type="GO" id="GO:0004671">
    <property type="term" value="F:protein C-terminal S-isoprenylcysteine carboxyl O-methyltransferase activity"/>
    <property type="evidence" value="ECO:0007669"/>
    <property type="project" value="InterPro"/>
</dbReference>
<dbReference type="GO" id="GO:0016020">
    <property type="term" value="C:membrane"/>
    <property type="evidence" value="ECO:0007669"/>
    <property type="project" value="UniProtKB-SubCell"/>
</dbReference>
<dbReference type="InterPro" id="IPR052527">
    <property type="entry name" value="Metal_cation-efflux_comp"/>
</dbReference>
<keyword evidence="2 5" id="KW-0812">Transmembrane</keyword>
<feature type="transmembrane region" description="Helical" evidence="5">
    <location>
        <begin position="6"/>
        <end position="24"/>
    </location>
</feature>
<evidence type="ECO:0000313" key="7">
    <source>
        <dbReference type="EMBL" id="RSB64761.1"/>
    </source>
</evidence>
<name>A0A3R9BMW1_9HYPH</name>
<proteinExistence type="predicted"/>
<keyword evidence="3 5" id="KW-1133">Transmembrane helix</keyword>
<evidence type="ECO:0000313" key="8">
    <source>
        <dbReference type="Proteomes" id="UP000277279"/>
    </source>
</evidence>
<dbReference type="GO" id="GO:0032259">
    <property type="term" value="P:methylation"/>
    <property type="evidence" value="ECO:0007669"/>
    <property type="project" value="UniProtKB-KW"/>
</dbReference>
<reference evidence="6 9" key="2">
    <citation type="submission" date="2020-08" db="EMBL/GenBank/DDBJ databases">
        <title>Genomic Encyclopedia of Type Strains, Phase III (KMG-III): the genomes of soil and plant-associated and newly described type strains.</title>
        <authorList>
            <person name="Whitman W."/>
        </authorList>
    </citation>
    <scope>NUCLEOTIDE SEQUENCE [LARGE SCALE GENOMIC DNA]</scope>
    <source>
        <strain evidence="6 9">CECT 4113</strain>
    </source>
</reference>
<dbReference type="EMBL" id="JACHXH010000028">
    <property type="protein sequence ID" value="MBB3138114.1"/>
    <property type="molecule type" value="Genomic_DNA"/>
</dbReference>
<dbReference type="PANTHER" id="PTHR43847:SF1">
    <property type="entry name" value="BLL3993 PROTEIN"/>
    <property type="match status" value="1"/>
</dbReference>
<dbReference type="PANTHER" id="PTHR43847">
    <property type="entry name" value="BLL3993 PROTEIN"/>
    <property type="match status" value="1"/>
</dbReference>
<comment type="subcellular location">
    <subcellularLocation>
        <location evidence="1">Membrane</location>
        <topology evidence="1">Multi-pass membrane protein</topology>
    </subcellularLocation>
</comment>
<dbReference type="AlphaFoldDB" id="A0A3R9BMW1"/>
<evidence type="ECO:0000256" key="5">
    <source>
        <dbReference type="SAM" id="Phobius"/>
    </source>
</evidence>
<dbReference type="Proteomes" id="UP000277279">
    <property type="component" value="Unassembled WGS sequence"/>
</dbReference>